<accession>A0A518J191</accession>
<protein>
    <submittedName>
        <fullName evidence="1">Uncharacterized protein</fullName>
    </submittedName>
</protein>
<organism evidence="1 2">
    <name type="scientific">Rosistilla oblonga</name>
    <dbReference type="NCBI Taxonomy" id="2527990"/>
    <lineage>
        <taxon>Bacteria</taxon>
        <taxon>Pseudomonadati</taxon>
        <taxon>Planctomycetota</taxon>
        <taxon>Planctomycetia</taxon>
        <taxon>Pirellulales</taxon>
        <taxon>Pirellulaceae</taxon>
        <taxon>Rosistilla</taxon>
    </lineage>
</organism>
<gene>
    <name evidence="1" type="ORF">Mal33_51370</name>
</gene>
<dbReference type="EMBL" id="CP036318">
    <property type="protein sequence ID" value="QDV59111.1"/>
    <property type="molecule type" value="Genomic_DNA"/>
</dbReference>
<dbReference type="AlphaFoldDB" id="A0A518J191"/>
<dbReference type="RefSeq" id="WP_145290230.1">
    <property type="nucleotide sequence ID" value="NZ_CP036318.1"/>
</dbReference>
<dbReference type="Proteomes" id="UP000316770">
    <property type="component" value="Chromosome"/>
</dbReference>
<evidence type="ECO:0000313" key="1">
    <source>
        <dbReference type="EMBL" id="QDV59111.1"/>
    </source>
</evidence>
<evidence type="ECO:0000313" key="2">
    <source>
        <dbReference type="Proteomes" id="UP000316770"/>
    </source>
</evidence>
<proteinExistence type="predicted"/>
<sequence>MKFDFSAQFLRVNPPETNFGDAWESLCYTLLDAELNDPSLIRLRPPDKGVDILHRSARRAFQCKSNEQGAFGTMSSTESVKSLKRGVGEREALGWNSYVLATNANYTGSAYTTIRETATELGLDDDQLDLFGPEHWDKLCVRHTDLIADRFDYRIPVPKPRVVKAFENQRYYPNYVSQYSDQVQKSDLVVRITNNRTAAVLEVPFSPDLTVKHLVDVVKDVLGVSLDWTNYHDLGTSAGPSIALTLDQKKQTFKTKIGDLNLGPDQEMQFWITLVWRDQRRDDGGDASGHMHFELLRHRMEFKTTDRDALSYGERKARTIERSEEIIETMLWNGARTLKSTNAG</sequence>
<name>A0A518J191_9BACT</name>
<reference evidence="1 2" key="1">
    <citation type="submission" date="2019-02" db="EMBL/GenBank/DDBJ databases">
        <title>Deep-cultivation of Planctomycetes and their phenomic and genomic characterization uncovers novel biology.</title>
        <authorList>
            <person name="Wiegand S."/>
            <person name="Jogler M."/>
            <person name="Boedeker C."/>
            <person name="Pinto D."/>
            <person name="Vollmers J."/>
            <person name="Rivas-Marin E."/>
            <person name="Kohn T."/>
            <person name="Peeters S.H."/>
            <person name="Heuer A."/>
            <person name="Rast P."/>
            <person name="Oberbeckmann S."/>
            <person name="Bunk B."/>
            <person name="Jeske O."/>
            <person name="Meyerdierks A."/>
            <person name="Storesund J.E."/>
            <person name="Kallscheuer N."/>
            <person name="Luecker S."/>
            <person name="Lage O.M."/>
            <person name="Pohl T."/>
            <person name="Merkel B.J."/>
            <person name="Hornburger P."/>
            <person name="Mueller R.-W."/>
            <person name="Bruemmer F."/>
            <person name="Labrenz M."/>
            <person name="Spormann A.M."/>
            <person name="Op den Camp H."/>
            <person name="Overmann J."/>
            <person name="Amann R."/>
            <person name="Jetten M.S.M."/>
            <person name="Mascher T."/>
            <person name="Medema M.H."/>
            <person name="Devos D.P."/>
            <person name="Kaster A.-K."/>
            <person name="Ovreas L."/>
            <person name="Rohde M."/>
            <person name="Galperin M.Y."/>
            <person name="Jogler C."/>
        </authorList>
    </citation>
    <scope>NUCLEOTIDE SEQUENCE [LARGE SCALE GENOMIC DNA]</scope>
    <source>
        <strain evidence="1 2">Mal33</strain>
    </source>
</reference>
<keyword evidence="2" id="KW-1185">Reference proteome</keyword>